<evidence type="ECO:0000313" key="1">
    <source>
        <dbReference type="EMBL" id="KAI3790386.1"/>
    </source>
</evidence>
<organism evidence="1 2">
    <name type="scientific">Cichorium intybus</name>
    <name type="common">Chicory</name>
    <dbReference type="NCBI Taxonomy" id="13427"/>
    <lineage>
        <taxon>Eukaryota</taxon>
        <taxon>Viridiplantae</taxon>
        <taxon>Streptophyta</taxon>
        <taxon>Embryophyta</taxon>
        <taxon>Tracheophyta</taxon>
        <taxon>Spermatophyta</taxon>
        <taxon>Magnoliopsida</taxon>
        <taxon>eudicotyledons</taxon>
        <taxon>Gunneridae</taxon>
        <taxon>Pentapetalae</taxon>
        <taxon>asterids</taxon>
        <taxon>campanulids</taxon>
        <taxon>Asterales</taxon>
        <taxon>Asteraceae</taxon>
        <taxon>Cichorioideae</taxon>
        <taxon>Cichorieae</taxon>
        <taxon>Cichoriinae</taxon>
        <taxon>Cichorium</taxon>
    </lineage>
</organism>
<protein>
    <submittedName>
        <fullName evidence="1">Uncharacterized protein</fullName>
    </submittedName>
</protein>
<proteinExistence type="predicted"/>
<comment type="caution">
    <text evidence="1">The sequence shown here is derived from an EMBL/GenBank/DDBJ whole genome shotgun (WGS) entry which is preliminary data.</text>
</comment>
<accession>A0ACB9H4F0</accession>
<reference evidence="1 2" key="2">
    <citation type="journal article" date="2022" name="Mol. Ecol. Resour.">
        <title>The genomes of chicory, endive, great burdock and yacon provide insights into Asteraceae paleo-polyploidization history and plant inulin production.</title>
        <authorList>
            <person name="Fan W."/>
            <person name="Wang S."/>
            <person name="Wang H."/>
            <person name="Wang A."/>
            <person name="Jiang F."/>
            <person name="Liu H."/>
            <person name="Zhao H."/>
            <person name="Xu D."/>
            <person name="Zhang Y."/>
        </authorList>
    </citation>
    <scope>NUCLEOTIDE SEQUENCE [LARGE SCALE GENOMIC DNA]</scope>
    <source>
        <strain evidence="2">cv. Punajuju</strain>
        <tissue evidence="1">Leaves</tissue>
    </source>
</reference>
<reference evidence="2" key="1">
    <citation type="journal article" date="2022" name="Mol. Ecol. Resour.">
        <title>The genomes of chicory, endive, great burdock and yacon provide insights into Asteraceae palaeo-polyploidization history and plant inulin production.</title>
        <authorList>
            <person name="Fan W."/>
            <person name="Wang S."/>
            <person name="Wang H."/>
            <person name="Wang A."/>
            <person name="Jiang F."/>
            <person name="Liu H."/>
            <person name="Zhao H."/>
            <person name="Xu D."/>
            <person name="Zhang Y."/>
        </authorList>
    </citation>
    <scope>NUCLEOTIDE SEQUENCE [LARGE SCALE GENOMIC DNA]</scope>
    <source>
        <strain evidence="2">cv. Punajuju</strain>
    </source>
</reference>
<dbReference type="Proteomes" id="UP001055811">
    <property type="component" value="Linkage Group LG01"/>
</dbReference>
<keyword evidence="2" id="KW-1185">Reference proteome</keyword>
<name>A0ACB9H4F0_CICIN</name>
<evidence type="ECO:0000313" key="2">
    <source>
        <dbReference type="Proteomes" id="UP001055811"/>
    </source>
</evidence>
<dbReference type="EMBL" id="CM042009">
    <property type="protein sequence ID" value="KAI3790386.1"/>
    <property type="molecule type" value="Genomic_DNA"/>
</dbReference>
<sequence>MAKFSRDDDIEWQRVRRRRDRQQENKDNKIVSFFVSGLPRHLIREDLGREFARFGKVVDVYAAGRKAAYGKFFAFVRFKDVLNVEHLEQRLQGIKYQNFLLNVNTTRFDRKENERDVKRLHNLEHKANNPMQKNRQQWSNRQQVGRSFVDVVTGKVDYASHQCITLKTEDREEGEFVPEDPTMEGSPPAMETPRVVPANYGECAVGTMGNVSKPVIDSRTEGVGSEEYDESVFAFNAPRGEEVHEENRDFPSNTAYPNDGSLCGLMDNGPHVDHNCNTEFVVGCQEKFNGLEKLIPSGCFGLFLSRTECLQTKKGNILLSAPNSNSKSESYKSTEGRIKRRRIRAANSPRFSGHSDRPCRKSIDLNVNPQEIRATLEVGKEIGVQFNQGNNKVEQLLVCGERNLS</sequence>
<gene>
    <name evidence="1" type="ORF">L2E82_03385</name>
</gene>